<dbReference type="AlphaFoldDB" id="A0A2G9ICU2"/>
<reference evidence="1 2" key="1">
    <citation type="submission" date="2017-11" db="EMBL/GenBank/DDBJ databases">
        <title>Genome sequencing of Prevotella intermedia KCOM 2069.</title>
        <authorList>
            <person name="Kook J.-K."/>
            <person name="Park S.-N."/>
            <person name="Lim Y.K."/>
        </authorList>
    </citation>
    <scope>NUCLEOTIDE SEQUENCE [LARGE SCALE GENOMIC DNA]</scope>
    <source>
        <strain evidence="1 2">KCOM 2069</strain>
    </source>
</reference>
<gene>
    <name evidence="1" type="ORF">CUC04_09460</name>
</gene>
<comment type="caution">
    <text evidence="1">The sequence shown here is derived from an EMBL/GenBank/DDBJ whole genome shotgun (WGS) entry which is preliminary data.</text>
</comment>
<proteinExistence type="predicted"/>
<organism evidence="1 2">
    <name type="scientific">Prevotella intermedia</name>
    <dbReference type="NCBI Taxonomy" id="28131"/>
    <lineage>
        <taxon>Bacteria</taxon>
        <taxon>Pseudomonadati</taxon>
        <taxon>Bacteroidota</taxon>
        <taxon>Bacteroidia</taxon>
        <taxon>Bacteroidales</taxon>
        <taxon>Prevotellaceae</taxon>
        <taxon>Prevotella</taxon>
    </lineage>
</organism>
<evidence type="ECO:0000313" key="1">
    <source>
        <dbReference type="EMBL" id="PIN27582.1"/>
    </source>
</evidence>
<evidence type="ECO:0000313" key="2">
    <source>
        <dbReference type="Proteomes" id="UP000230500"/>
    </source>
</evidence>
<dbReference type="EMBL" id="PESN01000002">
    <property type="protein sequence ID" value="PIN27582.1"/>
    <property type="molecule type" value="Genomic_DNA"/>
</dbReference>
<sequence>MKNIPNEIYLVIGLNNNDEEVEDFNELNPDNITWSEERIFDHDILFKRSTEEYRRQPTSETMDTNKIIEDYPQLVWVQSYEKKVALSVVGMYEIEDLSEQESGYELGLYSNLSIEEEMLETRKFDTEEEAKQAAEADYRLRLPFHLNHIKDWYERHYGL</sequence>
<accession>A0A2G9ICU2</accession>
<protein>
    <submittedName>
        <fullName evidence="1">Uncharacterized protein</fullName>
    </submittedName>
</protein>
<name>A0A2G9ICU2_PREIN</name>
<dbReference type="Proteomes" id="UP000230500">
    <property type="component" value="Unassembled WGS sequence"/>
</dbReference>
<dbReference type="RefSeq" id="WP_099977442.1">
    <property type="nucleotide sequence ID" value="NZ_PESN01000002.1"/>
</dbReference>